<proteinExistence type="predicted"/>
<dbReference type="RefSeq" id="WP_238726676.1">
    <property type="nucleotide sequence ID" value="NZ_JAHQCX010000005.1"/>
</dbReference>
<feature type="transmembrane region" description="Helical" evidence="1">
    <location>
        <begin position="47"/>
        <end position="70"/>
    </location>
</feature>
<gene>
    <name evidence="2" type="ORF">KTH90_09140</name>
</gene>
<dbReference type="EMBL" id="JAHQCX010000005">
    <property type="protein sequence ID" value="MBU9726179.1"/>
    <property type="molecule type" value="Genomic_DNA"/>
</dbReference>
<dbReference type="Gene3D" id="2.60.40.1630">
    <property type="entry name" value="bacillus anthracis domain"/>
    <property type="match status" value="1"/>
</dbReference>
<keyword evidence="1" id="KW-0472">Membrane</keyword>
<protein>
    <submittedName>
        <fullName evidence="2">DUF4179 domain-containing protein</fullName>
    </submittedName>
</protein>
<name>A0ABS6K6M3_9FIRM</name>
<keyword evidence="3" id="KW-1185">Reference proteome</keyword>
<organism evidence="2 3">
    <name type="scientific">Diplocloster modestus</name>
    <dbReference type="NCBI Taxonomy" id="2850322"/>
    <lineage>
        <taxon>Bacteria</taxon>
        <taxon>Bacillati</taxon>
        <taxon>Bacillota</taxon>
        <taxon>Clostridia</taxon>
        <taxon>Lachnospirales</taxon>
        <taxon>Lachnospiraceae</taxon>
        <taxon>Diplocloster</taxon>
    </lineage>
</organism>
<evidence type="ECO:0000313" key="3">
    <source>
        <dbReference type="Proteomes" id="UP001314681"/>
    </source>
</evidence>
<comment type="caution">
    <text evidence="2">The sequence shown here is derived from an EMBL/GenBank/DDBJ whole genome shotgun (WGS) entry which is preliminary data.</text>
</comment>
<keyword evidence="1" id="KW-0812">Transmembrane</keyword>
<sequence>MKPNIYEMINKIETNCHDYDSAPLLEEEAKHYKHQFRRRIRAGRAAFPGKGFAIAACIAVCFLVLGAGPFRTEVRAAAKTLTYNIGELLGTNEDLTPYENMINYSVTNADVTITLNSVILEEDVLYVSTTETAKPQSGLNMDTLSLLGSLFINGKYIENSSSGVSVPLEEGNGQESLIGYNLGDRSERENMDIELIMEDASHTLDGNWKFKFNADGEQLSDQTHEIATDIHYSLPDGTQVDLTAFTTSPIGQKIYYKIDGGSDYDMKLEGSDDLGNPVSFYVSHATKSEGRFNADRLAGLIAPEASTLTLTPYVSPRPKTSGRTESSWQQVADPFTIALK</sequence>
<dbReference type="Proteomes" id="UP001314681">
    <property type="component" value="Unassembled WGS sequence"/>
</dbReference>
<keyword evidence="1" id="KW-1133">Transmembrane helix</keyword>
<accession>A0ABS6K6M3</accession>
<evidence type="ECO:0000313" key="2">
    <source>
        <dbReference type="EMBL" id="MBU9726179.1"/>
    </source>
</evidence>
<reference evidence="2 3" key="1">
    <citation type="submission" date="2021-06" db="EMBL/GenBank/DDBJ databases">
        <title>Description of novel taxa of the family Lachnospiraceae.</title>
        <authorList>
            <person name="Chaplin A.V."/>
            <person name="Sokolova S.R."/>
            <person name="Pikina A.P."/>
            <person name="Korzhanova M."/>
            <person name="Belova V."/>
            <person name="Korostin D."/>
            <person name="Efimov B.A."/>
        </authorList>
    </citation>
    <scope>NUCLEOTIDE SEQUENCE [LARGE SCALE GENOMIC DNA]</scope>
    <source>
        <strain evidence="2 3">ASD4241</strain>
    </source>
</reference>
<dbReference type="Gene3D" id="2.60.40.1640">
    <property type="entry name" value="Conserved domain protein"/>
    <property type="match status" value="1"/>
</dbReference>
<evidence type="ECO:0000256" key="1">
    <source>
        <dbReference type="SAM" id="Phobius"/>
    </source>
</evidence>